<keyword evidence="1" id="KW-0479">Metal-binding</keyword>
<dbReference type="InterPro" id="IPR013083">
    <property type="entry name" value="Znf_RING/FYVE/PHD"/>
</dbReference>
<dbReference type="PANTHER" id="PTHR13793">
    <property type="entry name" value="PHD FINGER PROTEINS"/>
    <property type="match status" value="1"/>
</dbReference>
<dbReference type="InterPro" id="IPR019787">
    <property type="entry name" value="Znf_PHD-finger"/>
</dbReference>
<dbReference type="CDD" id="cd15492">
    <property type="entry name" value="PHD_BRPF_JADE_like"/>
    <property type="match status" value="1"/>
</dbReference>
<evidence type="ECO:0000259" key="7">
    <source>
        <dbReference type="PROSITE" id="PS51805"/>
    </source>
</evidence>
<dbReference type="Pfam" id="PF13831">
    <property type="entry name" value="PHD_2"/>
    <property type="match status" value="1"/>
</dbReference>
<evidence type="ECO:0000256" key="1">
    <source>
        <dbReference type="ARBA" id="ARBA00022723"/>
    </source>
</evidence>
<evidence type="ECO:0000256" key="3">
    <source>
        <dbReference type="ARBA" id="ARBA00022833"/>
    </source>
</evidence>
<evidence type="ECO:0000259" key="6">
    <source>
        <dbReference type="PROSITE" id="PS50016"/>
    </source>
</evidence>
<dbReference type="PANTHER" id="PTHR13793:SF164">
    <property type="entry name" value="ALHAMBRA, ISOFORM P"/>
    <property type="match status" value="1"/>
</dbReference>
<protein>
    <submittedName>
        <fullName evidence="8">Fanconi anemia group M protein</fullName>
    </submittedName>
</protein>
<dbReference type="InterPro" id="IPR011011">
    <property type="entry name" value="Znf_FYVE_PHD"/>
</dbReference>
<gene>
    <name evidence="8" type="ORF">BLNAU_4086</name>
</gene>
<evidence type="ECO:0000313" key="8">
    <source>
        <dbReference type="EMBL" id="KAK2960999.1"/>
    </source>
</evidence>
<dbReference type="InterPro" id="IPR001965">
    <property type="entry name" value="Znf_PHD"/>
</dbReference>
<evidence type="ECO:0000313" key="9">
    <source>
        <dbReference type="Proteomes" id="UP001281761"/>
    </source>
</evidence>
<dbReference type="Gene3D" id="3.30.40.10">
    <property type="entry name" value="Zinc/RING finger domain, C3HC4 (zinc finger)"/>
    <property type="match status" value="2"/>
</dbReference>
<feature type="compositionally biased region" description="Acidic residues" evidence="5">
    <location>
        <begin position="301"/>
        <end position="315"/>
    </location>
</feature>
<dbReference type="InterPro" id="IPR019786">
    <property type="entry name" value="Zinc_finger_PHD-type_CS"/>
</dbReference>
<organism evidence="8 9">
    <name type="scientific">Blattamonas nauphoetae</name>
    <dbReference type="NCBI Taxonomy" id="2049346"/>
    <lineage>
        <taxon>Eukaryota</taxon>
        <taxon>Metamonada</taxon>
        <taxon>Preaxostyla</taxon>
        <taxon>Oxymonadida</taxon>
        <taxon>Blattamonas</taxon>
    </lineage>
</organism>
<feature type="compositionally biased region" description="Basic residues" evidence="5">
    <location>
        <begin position="321"/>
        <end position="330"/>
    </location>
</feature>
<feature type="compositionally biased region" description="Acidic residues" evidence="5">
    <location>
        <begin position="333"/>
        <end position="358"/>
    </location>
</feature>
<evidence type="ECO:0000256" key="2">
    <source>
        <dbReference type="ARBA" id="ARBA00022771"/>
    </source>
</evidence>
<feature type="compositionally biased region" description="Polar residues" evidence="5">
    <location>
        <begin position="281"/>
        <end position="299"/>
    </location>
</feature>
<dbReference type="PROSITE" id="PS51805">
    <property type="entry name" value="EPHD"/>
    <property type="match status" value="1"/>
</dbReference>
<dbReference type="Proteomes" id="UP001281761">
    <property type="component" value="Unassembled WGS sequence"/>
</dbReference>
<evidence type="ECO:0000256" key="5">
    <source>
        <dbReference type="SAM" id="MobiDB-lite"/>
    </source>
</evidence>
<dbReference type="PROSITE" id="PS01359">
    <property type="entry name" value="ZF_PHD_1"/>
    <property type="match status" value="1"/>
</dbReference>
<dbReference type="SMART" id="SM00249">
    <property type="entry name" value="PHD"/>
    <property type="match status" value="2"/>
</dbReference>
<feature type="domain" description="PHD-type" evidence="7">
    <location>
        <begin position="91"/>
        <end position="202"/>
    </location>
</feature>
<reference evidence="8 9" key="1">
    <citation type="journal article" date="2022" name="bioRxiv">
        <title>Genomics of Preaxostyla Flagellates Illuminates Evolutionary Transitions and the Path Towards Mitochondrial Loss.</title>
        <authorList>
            <person name="Novak L.V.F."/>
            <person name="Treitli S.C."/>
            <person name="Pyrih J."/>
            <person name="Halakuc P."/>
            <person name="Pipaliya S.V."/>
            <person name="Vacek V."/>
            <person name="Brzon O."/>
            <person name="Soukal P."/>
            <person name="Eme L."/>
            <person name="Dacks J.B."/>
            <person name="Karnkowska A."/>
            <person name="Elias M."/>
            <person name="Hampl V."/>
        </authorList>
    </citation>
    <scope>NUCLEOTIDE SEQUENCE [LARGE SCALE GENOMIC DNA]</scope>
    <source>
        <strain evidence="8">NAU3</strain>
        <tissue evidence="8">Gut</tissue>
    </source>
</reference>
<dbReference type="InterPro" id="IPR034732">
    <property type="entry name" value="EPHD"/>
</dbReference>
<keyword evidence="3" id="KW-0862">Zinc</keyword>
<proteinExistence type="predicted"/>
<dbReference type="InterPro" id="IPR050701">
    <property type="entry name" value="Histone_Mod_Regulator"/>
</dbReference>
<comment type="caution">
    <text evidence="8">The sequence shown here is derived from an EMBL/GenBank/DDBJ whole genome shotgun (WGS) entry which is preliminary data.</text>
</comment>
<feature type="region of interest" description="Disordered" evidence="5">
    <location>
        <begin position="281"/>
        <end position="412"/>
    </location>
</feature>
<keyword evidence="9" id="KW-1185">Reference proteome</keyword>
<feature type="domain" description="PHD-type" evidence="6">
    <location>
        <begin position="26"/>
        <end position="78"/>
    </location>
</feature>
<dbReference type="PROSITE" id="PS50016">
    <property type="entry name" value="ZF_PHD_2"/>
    <property type="match status" value="1"/>
</dbReference>
<keyword evidence="2 4" id="KW-0863">Zinc-finger</keyword>
<evidence type="ECO:0000256" key="4">
    <source>
        <dbReference type="PROSITE-ProRule" id="PRU00146"/>
    </source>
</evidence>
<accession>A0ABQ9YBA4</accession>
<dbReference type="Pfam" id="PF13832">
    <property type="entry name" value="zf-HC5HC2H_2"/>
    <property type="match status" value="1"/>
</dbReference>
<sequence length="527" mass="58960">MSDQQTPKPFIPADPDLLDDQIAEDDQTCTVCGVFEASDEDPIVYCDGCQVAVHCSCYGIRADELEADSWYCRPCRNKDNARLPGGKPNEKRRCKICSHLGGALSELTQPRTYCHTCCALYLPEVTFSQGCVELHSISRKRSMQQCSYCDQKSGATVVCSYIGCRKALHLHCGVRNRFMLEALPSPQLEKEQFFAYYCDSHTPMVAQCPEDEKYVVNFDHDLKVFRKTSELLEQHPLALLIKDIPALKIAARQGTLSKPVPHGQYQNPRLALSECFKGARQTTSARNTRVSSNMSSYLTQDEIDRELGSDPDSESESNAKRRDRKTKKRRNTDDEERYFDDDDAEDGSANDFDEEVIDAEGNPIKKKRSGSGKSRQSRNTNNYGTPPRYNRQVFMPQGTPLPGQPSQYPAQREPTYVPRLSASDPAYRSPSNMRDTQISFPVLGNEAANYTFPPGNIPWNYPTMNSQNPNVPKTIGIAPPIPMARQAHTLSAAVPSFMPTPQQVHTEVQTAGRADGFKAAWESDGEN</sequence>
<dbReference type="EMBL" id="JARBJD010000019">
    <property type="protein sequence ID" value="KAK2960999.1"/>
    <property type="molecule type" value="Genomic_DNA"/>
</dbReference>
<dbReference type="CDD" id="cd15571">
    <property type="entry name" value="ePHD"/>
    <property type="match status" value="1"/>
</dbReference>
<name>A0ABQ9YBA4_9EUKA</name>
<dbReference type="SUPFAM" id="SSF57903">
    <property type="entry name" value="FYVE/PHD zinc finger"/>
    <property type="match status" value="1"/>
</dbReference>